<dbReference type="EMBL" id="BK032734">
    <property type="protein sequence ID" value="DAF57560.1"/>
    <property type="molecule type" value="Genomic_DNA"/>
</dbReference>
<sequence>MWFHISREFVGNKKTFMPKVPESAVKDEEGDIPRICVSDSLYKCLLGLIGFNQLKSYMFSAEFKENPCVYFTEKTPYLPPNASDFRKTNEHWFLYPTDFYFAARLDLYNLFENQYIVPTNKVKARYPKEDVVIENEPLYDFMSRVVKGGFHG</sequence>
<protein>
    <submittedName>
        <fullName evidence="1">Uncharacterized protein</fullName>
    </submittedName>
</protein>
<accession>A0A8S5T371</accession>
<evidence type="ECO:0000313" key="1">
    <source>
        <dbReference type="EMBL" id="DAF57560.1"/>
    </source>
</evidence>
<reference evidence="1" key="1">
    <citation type="journal article" date="2021" name="Proc. Natl. Acad. Sci. U.S.A.">
        <title>A Catalog of Tens of Thousands of Viruses from Human Metagenomes Reveals Hidden Associations with Chronic Diseases.</title>
        <authorList>
            <person name="Tisza M.J."/>
            <person name="Buck C.B."/>
        </authorList>
    </citation>
    <scope>NUCLEOTIDE SEQUENCE</scope>
    <source>
        <strain evidence="1">CtqfO1</strain>
    </source>
</reference>
<organism evidence="1">
    <name type="scientific">Myoviridae sp. ctqfO1</name>
    <dbReference type="NCBI Taxonomy" id="2827710"/>
    <lineage>
        <taxon>Viruses</taxon>
        <taxon>Duplodnaviria</taxon>
        <taxon>Heunggongvirae</taxon>
        <taxon>Uroviricota</taxon>
        <taxon>Caudoviricetes</taxon>
    </lineage>
</organism>
<proteinExistence type="predicted"/>
<name>A0A8S5T371_9CAUD</name>